<protein>
    <submittedName>
        <fullName evidence="2">Uncharacterized protein</fullName>
    </submittedName>
</protein>
<feature type="region of interest" description="Disordered" evidence="1">
    <location>
        <begin position="25"/>
        <end position="87"/>
    </location>
</feature>
<dbReference type="PANTHER" id="PTHR35609:SF1">
    <property type="entry name" value="MACRO DOMAIN-CONTAINING PROTEIN"/>
    <property type="match status" value="1"/>
</dbReference>
<dbReference type="PANTHER" id="PTHR35609">
    <property type="entry name" value="MACRO DOMAIN-CONTAINING PROTEIN"/>
    <property type="match status" value="1"/>
</dbReference>
<sequence length="453" mass="48935">MAEPGGSSHKRQSSLLDAFFAVKRARTEGEEETEGGKKRGAASPLTKNGTSLSPPTLKGGEQKAAKTEASVEAAPKRPRGRPPQARDDWFSKLFGFSEGGGYAETKRWLRVVEGPQPGLQSLESLVNGERFGCGHFSSPTLAHLRALGRSVRLPGRLRVTNELGDVGAKHAMKENRHAVFQAASQFNCLEFVGPSVKPEDGVAGYAMDRTQGPCCAIACGPGTVFRNYFVPLDAQGLVAEDSEKIAQHGQTAKLQLQNLHDLEALLGNEGRPPSLFEIKGGYTLATAQQLARFREALKAVGDSDAALSQIRIGIHEDVQVTSARWGREQLRDAEQTVTQVYGSACSVAYNRQSGAPDWEAFGKLVLDASYEATLWAAVLSAARHQTPGPCRVFLTALGGGVFGNRMEWITSAMDRAFALFKDYNLDIRIITYAGAIDSRLQALEAKYRGGGRK</sequence>
<accession>A0A7S1RFH7</accession>
<evidence type="ECO:0000256" key="1">
    <source>
        <dbReference type="SAM" id="MobiDB-lite"/>
    </source>
</evidence>
<feature type="compositionally biased region" description="Polar residues" evidence="1">
    <location>
        <begin position="45"/>
        <end position="54"/>
    </location>
</feature>
<organism evidence="2">
    <name type="scientific">Alexandrium catenella</name>
    <name type="common">Red tide dinoflagellate</name>
    <name type="synonym">Gonyaulax catenella</name>
    <dbReference type="NCBI Taxonomy" id="2925"/>
    <lineage>
        <taxon>Eukaryota</taxon>
        <taxon>Sar</taxon>
        <taxon>Alveolata</taxon>
        <taxon>Dinophyceae</taxon>
        <taxon>Gonyaulacales</taxon>
        <taxon>Pyrocystaceae</taxon>
        <taxon>Alexandrium</taxon>
    </lineage>
</organism>
<name>A0A7S1RFH7_ALECA</name>
<reference evidence="2" key="1">
    <citation type="submission" date="2021-01" db="EMBL/GenBank/DDBJ databases">
        <authorList>
            <person name="Corre E."/>
            <person name="Pelletier E."/>
            <person name="Niang G."/>
            <person name="Scheremetjew M."/>
            <person name="Finn R."/>
            <person name="Kale V."/>
            <person name="Holt S."/>
            <person name="Cochrane G."/>
            <person name="Meng A."/>
            <person name="Brown T."/>
            <person name="Cohen L."/>
        </authorList>
    </citation>
    <scope>NUCLEOTIDE SEQUENCE</scope>
    <source>
        <strain evidence="2">OF101</strain>
    </source>
</reference>
<dbReference type="EMBL" id="HBGE01068790">
    <property type="protein sequence ID" value="CAD9164498.1"/>
    <property type="molecule type" value="Transcribed_RNA"/>
</dbReference>
<gene>
    <name evidence="2" type="ORF">ACAT0790_LOCUS41264</name>
</gene>
<dbReference type="AlphaFoldDB" id="A0A7S1RFH7"/>
<evidence type="ECO:0000313" key="2">
    <source>
        <dbReference type="EMBL" id="CAD9164498.1"/>
    </source>
</evidence>
<proteinExistence type="predicted"/>